<dbReference type="Proteomes" id="UP000606921">
    <property type="component" value="Unassembled WGS sequence"/>
</dbReference>
<feature type="coiled-coil region" evidence="1">
    <location>
        <begin position="1"/>
        <end position="28"/>
    </location>
</feature>
<dbReference type="PANTHER" id="PTHR34385">
    <property type="entry name" value="D-ALANYL-D-ALANINE CARBOXYPEPTIDASE"/>
    <property type="match status" value="1"/>
</dbReference>
<name>A0ABM8PF69_9HYPH</name>
<gene>
    <name evidence="4" type="ORF">REJC140_02393</name>
</gene>
<organism evidence="4 5">
    <name type="scientific">Pseudorhizobium endolithicum</name>
    <dbReference type="NCBI Taxonomy" id="1191678"/>
    <lineage>
        <taxon>Bacteria</taxon>
        <taxon>Pseudomonadati</taxon>
        <taxon>Pseudomonadota</taxon>
        <taxon>Alphaproteobacteria</taxon>
        <taxon>Hyphomicrobiales</taxon>
        <taxon>Rhizobiaceae</taxon>
        <taxon>Rhizobium/Agrobacterium group</taxon>
        <taxon>Pseudorhizobium</taxon>
    </lineage>
</organism>
<protein>
    <submittedName>
        <fullName evidence="4">Tail protein</fullName>
    </submittedName>
</protein>
<dbReference type="Pfam" id="PF02557">
    <property type="entry name" value="VanY"/>
    <property type="match status" value="1"/>
</dbReference>
<dbReference type="RefSeq" id="WP_142591538.1">
    <property type="nucleotide sequence ID" value="NZ_CABFWF030000002.1"/>
</dbReference>
<keyword evidence="1" id="KW-0175">Coiled coil</keyword>
<dbReference type="Pfam" id="PF10145">
    <property type="entry name" value="PhageMin_Tail"/>
    <property type="match status" value="1"/>
</dbReference>
<feature type="domain" description="Phage tail tape measure protein" evidence="3">
    <location>
        <begin position="40"/>
        <end position="194"/>
    </location>
</feature>
<dbReference type="EMBL" id="CABFWF030000002">
    <property type="protein sequence ID" value="CAD7026530.1"/>
    <property type="molecule type" value="Genomic_DNA"/>
</dbReference>
<dbReference type="InterPro" id="IPR009045">
    <property type="entry name" value="Zn_M74/Hedgehog-like"/>
</dbReference>
<dbReference type="SUPFAM" id="SSF55166">
    <property type="entry name" value="Hedgehog/DD-peptidase"/>
    <property type="match status" value="1"/>
</dbReference>
<comment type="caution">
    <text evidence="4">The sequence shown here is derived from an EMBL/GenBank/DDBJ whole genome shotgun (WGS) entry which is preliminary data.</text>
</comment>
<evidence type="ECO:0000259" key="3">
    <source>
        <dbReference type="Pfam" id="PF10145"/>
    </source>
</evidence>
<proteinExistence type="predicted"/>
<dbReference type="CDD" id="cd14814">
    <property type="entry name" value="Peptidase_M15"/>
    <property type="match status" value="1"/>
</dbReference>
<sequence>MDDVQRLLISLEGRFNKYERDLDRTKNRTRTNFRAMEKQAADSAKKMDNVMAGALKSFGKGLAGGVIGGLAIGGLDQIVSRVGDIAKNIASIGNEAKRAGLSTKAFQELGYVAQQNRIPVDALVDGMKELNLRADEFVVTGKGSAAEAFQRLGYSAQDLKRKLEDPSTLLVEIIGRLQQLDRAAQIRIADEIFGGTGGERFVELIDQGAEGIRRAIKEANDLGIVMDDELIRRADELDRKFQAIGNTISTYTKQAVVGLVGAMDDFLDRFNKVEEQSDRNVQNRLLDTYNDIAAEKQKLADLQQISLGTPADLMNITASQKEIERLTAEAMRLRDILDRRNGYREDFIYKTGEDAKYAKPPLDSLNNALTGTGSAAGAGAKGLDSFASAVRALKDEVPDLANGLAQLDAQTRIDQAYRAALGQARTMGEVYLANELRGNALSAVAVRSATDDPTRYLTNVLASGKSQAHINGLASTFAEKLAKMLASMPDDLKGSVTINSGYRSVERQQQLWLQALKKYGSPDAARKWVAPPGNSQHNKGNAADLGYSSDAARQWVHGNASRFGLTFPLSNENWHIEDAEARQQLNSQEMERKIAVATEQADAYRQITTEARNFILGQQTERQALDMTTDAAAALRYEQQMLAEAQRAGITLTDQQRQEIANLAAGMAGAEGAVQSYVQTQEQASAAAQFFGQQAVDALSGLLTGTMTAEHALQQLLQTLVKAALQAALLGEGPLAGLLGGKPKAPTGNGSSKKGLGSILGAIFGFADGGYTGHGGKHEPAGVVHRGEYVMSKRAVERIGVANLEAMHRGALKAGYADGGYVGQPRLPAANVAPANQNAPQIAISAPVTVNANGGTPEQNADLAKQVSRQMEATMRGVVADELRRQMRPGNMLNNGRSR</sequence>
<dbReference type="InterPro" id="IPR003709">
    <property type="entry name" value="VanY-like_core_dom"/>
</dbReference>
<evidence type="ECO:0000256" key="1">
    <source>
        <dbReference type="SAM" id="Coils"/>
    </source>
</evidence>
<evidence type="ECO:0000259" key="2">
    <source>
        <dbReference type="Pfam" id="PF02557"/>
    </source>
</evidence>
<accession>A0ABM8PF69</accession>
<dbReference type="PANTHER" id="PTHR34385:SF1">
    <property type="entry name" value="PEPTIDOGLYCAN L-ALANYL-D-GLUTAMATE ENDOPEPTIDASE CWLK"/>
    <property type="match status" value="1"/>
</dbReference>
<keyword evidence="5" id="KW-1185">Reference proteome</keyword>
<evidence type="ECO:0000313" key="5">
    <source>
        <dbReference type="Proteomes" id="UP000606921"/>
    </source>
</evidence>
<dbReference type="Gene3D" id="3.30.1380.10">
    <property type="match status" value="1"/>
</dbReference>
<evidence type="ECO:0000313" key="4">
    <source>
        <dbReference type="EMBL" id="CAD7026530.1"/>
    </source>
</evidence>
<dbReference type="InterPro" id="IPR052179">
    <property type="entry name" value="DD-CPase-like"/>
</dbReference>
<reference evidence="4 5" key="1">
    <citation type="submission" date="2020-11" db="EMBL/GenBank/DDBJ databases">
        <authorList>
            <person name="Lassalle F."/>
        </authorList>
    </citation>
    <scope>NUCLEOTIDE SEQUENCE [LARGE SCALE GENOMIC DNA]</scope>
    <source>
        <strain evidence="4 5">JC140</strain>
    </source>
</reference>
<dbReference type="InterPro" id="IPR010090">
    <property type="entry name" value="Phage_tape_meas"/>
</dbReference>
<feature type="domain" description="D-alanyl-D-alanine carboxypeptidase-like core" evidence="2">
    <location>
        <begin position="473"/>
        <end position="573"/>
    </location>
</feature>